<dbReference type="PANTHER" id="PTHR13617:SF14">
    <property type="entry name" value="PROTEIN ABHD18"/>
    <property type="match status" value="1"/>
</dbReference>
<dbReference type="InterPro" id="IPR019149">
    <property type="entry name" value="ABHD18"/>
</dbReference>
<protein>
    <submittedName>
        <fullName evidence="1">Uncharacterized protein</fullName>
    </submittedName>
</protein>
<dbReference type="PANTHER" id="PTHR13617">
    <property type="entry name" value="PROTEIN ABHD18"/>
    <property type="match status" value="1"/>
</dbReference>
<evidence type="ECO:0000313" key="1">
    <source>
        <dbReference type="EMBL" id="VAV99187.1"/>
    </source>
</evidence>
<organism evidence="1">
    <name type="scientific">hydrothermal vent metagenome</name>
    <dbReference type="NCBI Taxonomy" id="652676"/>
    <lineage>
        <taxon>unclassified sequences</taxon>
        <taxon>metagenomes</taxon>
        <taxon>ecological metagenomes</taxon>
    </lineage>
</organism>
<reference evidence="1" key="1">
    <citation type="submission" date="2018-06" db="EMBL/GenBank/DDBJ databases">
        <authorList>
            <person name="Zhirakovskaya E."/>
        </authorList>
    </citation>
    <scope>NUCLEOTIDE SEQUENCE</scope>
</reference>
<dbReference type="AlphaFoldDB" id="A0A3B0S321"/>
<proteinExistence type="predicted"/>
<dbReference type="InterPro" id="IPR029058">
    <property type="entry name" value="AB_hydrolase_fold"/>
</dbReference>
<dbReference type="SUPFAM" id="SSF53474">
    <property type="entry name" value="alpha/beta-Hydrolases"/>
    <property type="match status" value="1"/>
</dbReference>
<accession>A0A3B0S321</accession>
<dbReference type="Gene3D" id="3.40.50.1820">
    <property type="entry name" value="alpha/beta hydrolase"/>
    <property type="match status" value="1"/>
</dbReference>
<gene>
    <name evidence="1" type="ORF">MNBD_ACTINO01-1507</name>
</gene>
<dbReference type="EMBL" id="UOEI01000252">
    <property type="protein sequence ID" value="VAV99187.1"/>
    <property type="molecule type" value="Genomic_DNA"/>
</dbReference>
<sequence length="318" mass="33851">MIHPLDAAASIALAAGPQRLKFFSNGWGDERLIDPEPILNSPSPPVEIVWLSHRDEGPSCVVSHGTFTSPAPHLPSRSRLATVMSVSPLRSTDKTVVLMPAWNEHDPKVRVAIAHRLAERGIRSFILENPYYGTRHPSHLGGQPIATVADFMVMGGGAVIEARGILTALHDAGSTVGVAGYSMGGNTAALTSATLDFPVATAPLAASHSPGPVFLDGALSRGIDWNALGGRRSEGRLREALSSVSVTNVPAKPHTSRAIVVRAANDGYIPESATQELVDHWVGSELRVLPGGHATLVWFRKNQLADVIADSFRRLDSM</sequence>
<name>A0A3B0S321_9ZZZZ</name>
<dbReference type="Pfam" id="PF09752">
    <property type="entry name" value="ABHD18"/>
    <property type="match status" value="1"/>
</dbReference>